<dbReference type="Proteomes" id="UP000612362">
    <property type="component" value="Unassembled WGS sequence"/>
</dbReference>
<feature type="compositionally biased region" description="Polar residues" evidence="1">
    <location>
        <begin position="99"/>
        <end position="114"/>
    </location>
</feature>
<dbReference type="EMBL" id="BNJF01000004">
    <property type="protein sequence ID" value="GHO48730.1"/>
    <property type="molecule type" value="Genomic_DNA"/>
</dbReference>
<evidence type="ECO:0000256" key="1">
    <source>
        <dbReference type="SAM" id="MobiDB-lite"/>
    </source>
</evidence>
<feature type="region of interest" description="Disordered" evidence="1">
    <location>
        <begin position="95"/>
        <end position="120"/>
    </location>
</feature>
<dbReference type="AlphaFoldDB" id="A0A8J3MUY7"/>
<organism evidence="2 3">
    <name type="scientific">Ktedonospora formicarum</name>
    <dbReference type="NCBI Taxonomy" id="2778364"/>
    <lineage>
        <taxon>Bacteria</taxon>
        <taxon>Bacillati</taxon>
        <taxon>Chloroflexota</taxon>
        <taxon>Ktedonobacteria</taxon>
        <taxon>Ktedonobacterales</taxon>
        <taxon>Ktedonobacteraceae</taxon>
        <taxon>Ktedonospora</taxon>
    </lineage>
</organism>
<sequence length="120" mass="13535">MHLHDTLQVCLYALASWQPKHLLKSNHPILGDVAFCSHCQTTSEVITWLQQKAPAFLDKQALLVIDAQQSAIYLADVSEKLPAYWIHYRGKMPAHTDECCQSSTENTKANGSRTNKVKKQ</sequence>
<proteinExistence type="predicted"/>
<evidence type="ECO:0000313" key="2">
    <source>
        <dbReference type="EMBL" id="GHO48730.1"/>
    </source>
</evidence>
<comment type="caution">
    <text evidence="2">The sequence shown here is derived from an EMBL/GenBank/DDBJ whole genome shotgun (WGS) entry which is preliminary data.</text>
</comment>
<evidence type="ECO:0000313" key="3">
    <source>
        <dbReference type="Proteomes" id="UP000612362"/>
    </source>
</evidence>
<gene>
    <name evidence="2" type="ORF">KSX_68930</name>
</gene>
<reference evidence="2" key="1">
    <citation type="submission" date="2020-10" db="EMBL/GenBank/DDBJ databases">
        <title>Taxonomic study of unclassified bacteria belonging to the class Ktedonobacteria.</title>
        <authorList>
            <person name="Yabe S."/>
            <person name="Wang C.M."/>
            <person name="Zheng Y."/>
            <person name="Sakai Y."/>
            <person name="Cavaletti L."/>
            <person name="Monciardini P."/>
            <person name="Donadio S."/>
        </authorList>
    </citation>
    <scope>NUCLEOTIDE SEQUENCE</scope>
    <source>
        <strain evidence="2">SOSP1-1</strain>
    </source>
</reference>
<name>A0A8J3MUY7_9CHLR</name>
<keyword evidence="3" id="KW-1185">Reference proteome</keyword>
<protein>
    <submittedName>
        <fullName evidence="2">Uncharacterized protein</fullName>
    </submittedName>
</protein>
<accession>A0A8J3MUY7</accession>